<evidence type="ECO:0000256" key="1">
    <source>
        <dbReference type="ARBA" id="ARBA00010617"/>
    </source>
</evidence>
<dbReference type="Proteomes" id="UP000076925">
    <property type="component" value="Unassembled WGS sequence"/>
</dbReference>
<keyword evidence="5" id="KW-0408">Iron</keyword>
<evidence type="ECO:0000256" key="3">
    <source>
        <dbReference type="ARBA" id="ARBA00022723"/>
    </source>
</evidence>
<gene>
    <name evidence="8" type="ORF">WA1_38565</name>
</gene>
<dbReference type="EMBL" id="ANNX02000042">
    <property type="protein sequence ID" value="KYC38247.1"/>
    <property type="molecule type" value="Genomic_DNA"/>
</dbReference>
<keyword evidence="2" id="KW-0349">Heme</keyword>
<dbReference type="RefSeq" id="WP_017749733.1">
    <property type="nucleotide sequence ID" value="NZ_KQ976354.1"/>
</dbReference>
<dbReference type="GO" id="GO:0005506">
    <property type="term" value="F:iron ion binding"/>
    <property type="evidence" value="ECO:0007669"/>
    <property type="project" value="InterPro"/>
</dbReference>
<dbReference type="STRING" id="128403.WA1_38565"/>
<dbReference type="InterPro" id="IPR036396">
    <property type="entry name" value="Cyt_P450_sf"/>
</dbReference>
<evidence type="ECO:0000313" key="8">
    <source>
        <dbReference type="EMBL" id="KYC38247.1"/>
    </source>
</evidence>
<keyword evidence="6" id="KW-0503">Monooxygenase</keyword>
<evidence type="ECO:0000256" key="5">
    <source>
        <dbReference type="ARBA" id="ARBA00023004"/>
    </source>
</evidence>
<evidence type="ECO:0000256" key="2">
    <source>
        <dbReference type="ARBA" id="ARBA00022617"/>
    </source>
</evidence>
<dbReference type="GO" id="GO:0016705">
    <property type="term" value="F:oxidoreductase activity, acting on paired donors, with incorporation or reduction of molecular oxygen"/>
    <property type="evidence" value="ECO:0007669"/>
    <property type="project" value="InterPro"/>
</dbReference>
<dbReference type="Gene3D" id="1.10.630.10">
    <property type="entry name" value="Cytochrome P450"/>
    <property type="match status" value="1"/>
</dbReference>
<dbReference type="InterPro" id="IPR002397">
    <property type="entry name" value="Cyt_P450_B"/>
</dbReference>
<keyword evidence="3" id="KW-0479">Metal-binding</keyword>
<dbReference type="InterPro" id="IPR001128">
    <property type="entry name" value="Cyt_P450"/>
</dbReference>
<feature type="region of interest" description="Disordered" evidence="7">
    <location>
        <begin position="1"/>
        <end position="30"/>
    </location>
</feature>
<name>A0A139X0L5_9CYAN</name>
<dbReference type="PANTHER" id="PTHR46696:SF6">
    <property type="entry name" value="P450, PUTATIVE (EUROFUNG)-RELATED"/>
    <property type="match status" value="1"/>
</dbReference>
<organism evidence="8 9">
    <name type="scientific">Scytonema hofmannii PCC 7110</name>
    <dbReference type="NCBI Taxonomy" id="128403"/>
    <lineage>
        <taxon>Bacteria</taxon>
        <taxon>Bacillati</taxon>
        <taxon>Cyanobacteriota</taxon>
        <taxon>Cyanophyceae</taxon>
        <taxon>Nostocales</taxon>
        <taxon>Scytonemataceae</taxon>
        <taxon>Scytonema</taxon>
    </lineage>
</organism>
<feature type="compositionally biased region" description="Polar residues" evidence="7">
    <location>
        <begin position="1"/>
        <end position="20"/>
    </location>
</feature>
<proteinExistence type="inferred from homology"/>
<keyword evidence="4" id="KW-0560">Oxidoreductase</keyword>
<dbReference type="PANTHER" id="PTHR46696">
    <property type="entry name" value="P450, PUTATIVE (EUROFUNG)-RELATED"/>
    <property type="match status" value="1"/>
</dbReference>
<evidence type="ECO:0000313" key="9">
    <source>
        <dbReference type="Proteomes" id="UP000076925"/>
    </source>
</evidence>
<dbReference type="Pfam" id="PF00067">
    <property type="entry name" value="p450"/>
    <property type="match status" value="1"/>
</dbReference>
<feature type="compositionally biased region" description="Basic and acidic residues" evidence="7">
    <location>
        <begin position="21"/>
        <end position="30"/>
    </location>
</feature>
<dbReference type="SUPFAM" id="SSF48264">
    <property type="entry name" value="Cytochrome P450"/>
    <property type="match status" value="1"/>
</dbReference>
<accession>A0A139X0L5</accession>
<dbReference type="OrthoDB" id="502624at2"/>
<reference evidence="8 9" key="1">
    <citation type="journal article" date="2013" name="Genome Biol. Evol.">
        <title>Genomes of Stigonematalean cyanobacteria (subsection V) and the evolution of oxygenic photosynthesis from prokaryotes to plastids.</title>
        <authorList>
            <person name="Dagan T."/>
            <person name="Roettger M."/>
            <person name="Stucken K."/>
            <person name="Landan G."/>
            <person name="Koch R."/>
            <person name="Major P."/>
            <person name="Gould S.B."/>
            <person name="Goremykin V.V."/>
            <person name="Rippka R."/>
            <person name="Tandeau de Marsac N."/>
            <person name="Gugger M."/>
            <person name="Lockhart P.J."/>
            <person name="Allen J.F."/>
            <person name="Brune I."/>
            <person name="Maus I."/>
            <person name="Puhler A."/>
            <person name="Martin W.F."/>
        </authorList>
    </citation>
    <scope>NUCLEOTIDE SEQUENCE [LARGE SCALE GENOMIC DNA]</scope>
    <source>
        <strain evidence="8 9">PCC 7110</strain>
    </source>
</reference>
<dbReference type="CDD" id="cd11078">
    <property type="entry name" value="CYP130-like"/>
    <property type="match status" value="1"/>
</dbReference>
<evidence type="ECO:0000256" key="6">
    <source>
        <dbReference type="ARBA" id="ARBA00023033"/>
    </source>
</evidence>
<dbReference type="GO" id="GO:0004497">
    <property type="term" value="F:monooxygenase activity"/>
    <property type="evidence" value="ECO:0007669"/>
    <property type="project" value="UniProtKB-KW"/>
</dbReference>
<evidence type="ECO:0000256" key="7">
    <source>
        <dbReference type="SAM" id="MobiDB-lite"/>
    </source>
</evidence>
<dbReference type="PRINTS" id="PR00359">
    <property type="entry name" value="BP450"/>
</dbReference>
<dbReference type="AlphaFoldDB" id="A0A139X0L5"/>
<protein>
    <submittedName>
        <fullName evidence="8">Cytochrome</fullName>
    </submittedName>
</protein>
<keyword evidence="9" id="KW-1185">Reference proteome</keyword>
<dbReference type="GO" id="GO:0020037">
    <property type="term" value="F:heme binding"/>
    <property type="evidence" value="ECO:0007669"/>
    <property type="project" value="InterPro"/>
</dbReference>
<comment type="similarity">
    <text evidence="1">Belongs to the cytochrome P450 family.</text>
</comment>
<sequence length="438" mass="49603">MDNINNLPEQHQSIGQQQDKNFSEDKSIEKQSKTCPHLGKEFQPFVNPLLDDPYPFYKRARNEEPIFFSSLLNAYVITRYEDILTVLRDPVRFSSAQSLQSVGEFAPETIEVLRQGFPVVSLIGSDGEQHKRLRAPFVKAFAPEKLVVMEDDLRAIANRLVDDFINDGQVEILSKFAYPLPLEVIFNMYGVPLEKMAEVKHWGSEITALFSTVLTPERQIECAHSYVALQLFMADLVEERRIAPKGDMISEILTSDLSVPEIVLLLCEMILAGHKTTANLIGKALKLLLEQPKLWQSLSDEPSLIPIALEEVLRYDTPAASMIRLTTQEVSLAGVTLPKDTRILVLYGSANHDEKQYPDGDRFNIERFKETAVNHLAFSHGVHHCTGSHLARREGRIALEVLSSRLPNLRLRPNQQPTHIPALLNRGYAQLYVEWDVV</sequence>
<evidence type="ECO:0000256" key="4">
    <source>
        <dbReference type="ARBA" id="ARBA00023002"/>
    </source>
</evidence>
<comment type="caution">
    <text evidence="8">The sequence shown here is derived from an EMBL/GenBank/DDBJ whole genome shotgun (WGS) entry which is preliminary data.</text>
</comment>
<dbReference type="FunFam" id="1.10.630.10:FF:000018">
    <property type="entry name" value="Cytochrome P450 monooxygenase"/>
    <property type="match status" value="1"/>
</dbReference>